<dbReference type="EMBL" id="CP066817">
    <property type="protein sequence ID" value="QQM60247.1"/>
    <property type="molecule type" value="Genomic_DNA"/>
</dbReference>
<dbReference type="InterPro" id="IPR050882">
    <property type="entry name" value="Prepilin_peptidase/N-MTase"/>
</dbReference>
<feature type="transmembrane region" description="Helical" evidence="1">
    <location>
        <begin position="170"/>
        <end position="199"/>
    </location>
</feature>
<gene>
    <name evidence="3" type="primary">comC</name>
    <name evidence="4" type="ORF">JH395_10965</name>
    <name evidence="3" type="ORF">LPJSA22_00980</name>
</gene>
<keyword evidence="3" id="KW-0378">Hydrolase</keyword>
<evidence type="ECO:0000313" key="3">
    <source>
        <dbReference type="EMBL" id="ODO61024.1"/>
    </source>
</evidence>
<protein>
    <submittedName>
        <fullName evidence="4">Prepilin peptidase</fullName>
    </submittedName>
    <submittedName>
        <fullName evidence="3">Type 4 prepilin-like protein leader peptide-processing enzyme</fullName>
        <ecNumber evidence="3">2.1.1.-</ecNumber>
        <ecNumber evidence="3">3.4.23.43</ecNumber>
    </submittedName>
</protein>
<evidence type="ECO:0000256" key="1">
    <source>
        <dbReference type="SAM" id="Phobius"/>
    </source>
</evidence>
<keyword evidence="1" id="KW-1133">Transmembrane helix</keyword>
<dbReference type="Proteomes" id="UP000094892">
    <property type="component" value="Unassembled WGS sequence"/>
</dbReference>
<feature type="transmembrane region" description="Helical" evidence="1">
    <location>
        <begin position="206"/>
        <end position="225"/>
    </location>
</feature>
<dbReference type="GO" id="GO:0005886">
    <property type="term" value="C:plasma membrane"/>
    <property type="evidence" value="ECO:0007669"/>
    <property type="project" value="TreeGrafter"/>
</dbReference>
<dbReference type="Proteomes" id="UP000595466">
    <property type="component" value="Chromosome"/>
</dbReference>
<dbReference type="GO" id="GO:0032259">
    <property type="term" value="P:methylation"/>
    <property type="evidence" value="ECO:0007669"/>
    <property type="project" value="UniProtKB-KW"/>
</dbReference>
<dbReference type="GO" id="GO:0008168">
    <property type="term" value="F:methyltransferase activity"/>
    <property type="evidence" value="ECO:0007669"/>
    <property type="project" value="UniProtKB-KW"/>
</dbReference>
<evidence type="ECO:0000313" key="6">
    <source>
        <dbReference type="Proteomes" id="UP000595466"/>
    </source>
</evidence>
<accession>A0A1A6EVV9</accession>
<dbReference type="InterPro" id="IPR010627">
    <property type="entry name" value="Prepilin_pept_A24_N"/>
</dbReference>
<feature type="transmembrane region" description="Helical" evidence="1">
    <location>
        <begin position="144"/>
        <end position="164"/>
    </location>
</feature>
<dbReference type="GO" id="GO:0004190">
    <property type="term" value="F:aspartic-type endopeptidase activity"/>
    <property type="evidence" value="ECO:0007669"/>
    <property type="project" value="UniProtKB-EC"/>
</dbReference>
<dbReference type="PATRIC" id="fig|1590.150.peg.904"/>
<keyword evidence="1" id="KW-0472">Membrane</keyword>
<dbReference type="AlphaFoldDB" id="A0A1A6EVV9"/>
<proteinExistence type="predicted"/>
<dbReference type="EC" id="2.1.1.-" evidence="3"/>
<keyword evidence="3" id="KW-0808">Transferase</keyword>
<name>A0A1A6EVV9_LACPN</name>
<reference evidence="3 5" key="1">
    <citation type="submission" date="2016-08" db="EMBL/GenBank/DDBJ databases">
        <title>Genome sequencing of Lactobacillus plantarum JSA22, isolated from fermented soybean paste.</title>
        <authorList>
            <person name="Choi H.S."/>
        </authorList>
    </citation>
    <scope>NUCLEOTIDE SEQUENCE [LARGE SCALE GENOMIC DNA]</scope>
    <source>
        <strain evidence="3 5">JSA22</strain>
    </source>
</reference>
<dbReference type="EMBL" id="MCOL01000001">
    <property type="protein sequence ID" value="ODO61024.1"/>
    <property type="molecule type" value="Genomic_DNA"/>
</dbReference>
<evidence type="ECO:0000313" key="4">
    <source>
        <dbReference type="EMBL" id="QQM60247.1"/>
    </source>
</evidence>
<sequence length="226" mass="24819">MLTSSLFIIGLCLGSFVTCMAERISNGHILISTQRSRCPHCRHQLRFWQLIPLLGILLQRGRCYDCRTPISLRSSLIELLCGSLLASSSTSLSLTLPLLIGYLVLIFNSLTDYLTFEVYPLTLLLPAGLGLWQQRPPLTISLYLVLALLVGLYLLAQLTATFGLGDVDVLLMLVFIIPADTLLTCLAIAAVAALVGFIISAPRHRLPFVPFISWSFIMVTQLTGLA</sequence>
<dbReference type="RefSeq" id="WP_013355335.1">
    <property type="nucleotide sequence ID" value="NZ_AP028145.1"/>
</dbReference>
<dbReference type="PANTHER" id="PTHR30487">
    <property type="entry name" value="TYPE 4 PREPILIN-LIKE PROTEINS LEADER PEPTIDE-PROCESSING ENZYME"/>
    <property type="match status" value="1"/>
</dbReference>
<feature type="transmembrane region" description="Helical" evidence="1">
    <location>
        <begin position="84"/>
        <end position="107"/>
    </location>
</feature>
<keyword evidence="1" id="KW-0812">Transmembrane</keyword>
<evidence type="ECO:0000259" key="2">
    <source>
        <dbReference type="Pfam" id="PF06750"/>
    </source>
</evidence>
<feature type="transmembrane region" description="Helical" evidence="1">
    <location>
        <begin position="113"/>
        <end position="132"/>
    </location>
</feature>
<feature type="domain" description="Prepilin peptidase A24 N-terminal" evidence="2">
    <location>
        <begin position="8"/>
        <end position="87"/>
    </location>
</feature>
<reference evidence="4 6" key="2">
    <citation type="submission" date="2020-12" db="EMBL/GenBank/DDBJ databases">
        <title>Whole genome sequencing of Lactobacillus plantarum PC518.</title>
        <authorList>
            <person name="Guo Q."/>
        </authorList>
    </citation>
    <scope>NUCLEOTIDE SEQUENCE [LARGE SCALE GENOMIC DNA]</scope>
    <source>
        <strain evidence="4 6">PC518</strain>
    </source>
</reference>
<organism evidence="3 5">
    <name type="scientific">Lactiplantibacillus plantarum</name>
    <name type="common">Lactobacillus plantarum</name>
    <dbReference type="NCBI Taxonomy" id="1590"/>
    <lineage>
        <taxon>Bacteria</taxon>
        <taxon>Bacillati</taxon>
        <taxon>Bacillota</taxon>
        <taxon>Bacilli</taxon>
        <taxon>Lactobacillales</taxon>
        <taxon>Lactobacillaceae</taxon>
        <taxon>Lactiplantibacillus</taxon>
    </lineage>
</organism>
<dbReference type="EC" id="3.4.23.43" evidence="3"/>
<dbReference type="GO" id="GO:0006465">
    <property type="term" value="P:signal peptide processing"/>
    <property type="evidence" value="ECO:0007669"/>
    <property type="project" value="TreeGrafter"/>
</dbReference>
<dbReference type="PANTHER" id="PTHR30487:SF0">
    <property type="entry name" value="PREPILIN LEADER PEPTIDASE_N-METHYLTRANSFERASE-RELATED"/>
    <property type="match status" value="1"/>
</dbReference>
<keyword evidence="3" id="KW-0489">Methyltransferase</keyword>
<evidence type="ECO:0000313" key="5">
    <source>
        <dbReference type="Proteomes" id="UP000094892"/>
    </source>
</evidence>
<dbReference type="Pfam" id="PF06750">
    <property type="entry name" value="A24_N_bact"/>
    <property type="match status" value="1"/>
</dbReference>